<dbReference type="EMBL" id="HACG01000180">
    <property type="protein sequence ID" value="CEK47045.1"/>
    <property type="molecule type" value="Transcribed_RNA"/>
</dbReference>
<protein>
    <submittedName>
        <fullName evidence="2">Uncharacterized protein</fullName>
    </submittedName>
</protein>
<feature type="non-terminal residue" evidence="2">
    <location>
        <position position="1"/>
    </location>
</feature>
<reference evidence="2" key="1">
    <citation type="submission" date="2014-12" db="EMBL/GenBank/DDBJ databases">
        <title>Insight into the proteome of Arion vulgaris.</title>
        <authorList>
            <person name="Aradska J."/>
            <person name="Bulat T."/>
            <person name="Smidak R."/>
            <person name="Sarate P."/>
            <person name="Gangsoo J."/>
            <person name="Sialana F."/>
            <person name="Bilban M."/>
            <person name="Lubec G."/>
        </authorList>
    </citation>
    <scope>NUCLEOTIDE SEQUENCE</scope>
    <source>
        <tissue evidence="2">Skin</tissue>
    </source>
</reference>
<accession>A0A0B6XUU0</accession>
<evidence type="ECO:0000256" key="1">
    <source>
        <dbReference type="SAM" id="MobiDB-lite"/>
    </source>
</evidence>
<feature type="region of interest" description="Disordered" evidence="1">
    <location>
        <begin position="1"/>
        <end position="20"/>
    </location>
</feature>
<proteinExistence type="predicted"/>
<gene>
    <name evidence="2" type="primary">ORF433</name>
</gene>
<name>A0A0B6XUU0_9EUPU</name>
<dbReference type="AlphaFoldDB" id="A0A0B6XUU0"/>
<organism evidence="2">
    <name type="scientific">Arion vulgaris</name>
    <dbReference type="NCBI Taxonomy" id="1028688"/>
    <lineage>
        <taxon>Eukaryota</taxon>
        <taxon>Metazoa</taxon>
        <taxon>Spiralia</taxon>
        <taxon>Lophotrochozoa</taxon>
        <taxon>Mollusca</taxon>
        <taxon>Gastropoda</taxon>
        <taxon>Heterobranchia</taxon>
        <taxon>Euthyneura</taxon>
        <taxon>Panpulmonata</taxon>
        <taxon>Eupulmonata</taxon>
        <taxon>Stylommatophora</taxon>
        <taxon>Helicina</taxon>
        <taxon>Arionoidea</taxon>
        <taxon>Arionidae</taxon>
        <taxon>Arion</taxon>
    </lineage>
</organism>
<sequence length="74" mass="8252">SNLSDTTDTVRHTNPTPLLDTITDRKMQNSHLNDAGNNFDDKFSGVEKCHFGTPPKLAITSSEEHDNKLRSRIA</sequence>
<feature type="non-terminal residue" evidence="2">
    <location>
        <position position="74"/>
    </location>
</feature>
<evidence type="ECO:0000313" key="2">
    <source>
        <dbReference type="EMBL" id="CEK47045.1"/>
    </source>
</evidence>
<feature type="compositionally biased region" description="Polar residues" evidence="1">
    <location>
        <begin position="1"/>
        <end position="16"/>
    </location>
</feature>